<gene>
    <name evidence="1" type="ORF">SAMN05216352_109131</name>
</gene>
<sequence>MHECQASLLGHALKAGSIYTLKRLTLLKEQSIRKTTASAIKDLAVSRVFLII</sequence>
<dbReference type="STRING" id="930129.SAMN05216352_109131"/>
<evidence type="ECO:0000313" key="2">
    <source>
        <dbReference type="Proteomes" id="UP000199017"/>
    </source>
</evidence>
<keyword evidence="2" id="KW-1185">Reference proteome</keyword>
<accession>A0A1G8LYG0</accession>
<reference evidence="1 2" key="1">
    <citation type="submission" date="2016-10" db="EMBL/GenBank/DDBJ databases">
        <authorList>
            <person name="de Groot N.N."/>
        </authorList>
    </citation>
    <scope>NUCLEOTIDE SEQUENCE [LARGE SCALE GENOMIC DNA]</scope>
    <source>
        <strain evidence="2">P4B,CCM 7963,CECT 7998,DSM 25260,IBRC-M 10614,KCTC 13821</strain>
    </source>
</reference>
<dbReference type="Proteomes" id="UP000199017">
    <property type="component" value="Unassembled WGS sequence"/>
</dbReference>
<proteinExistence type="predicted"/>
<dbReference type="EMBL" id="FNDU01000009">
    <property type="protein sequence ID" value="SDI60653.1"/>
    <property type="molecule type" value="Genomic_DNA"/>
</dbReference>
<name>A0A1G8LYG0_9BACI</name>
<protein>
    <submittedName>
        <fullName evidence="1">Uncharacterized protein</fullName>
    </submittedName>
</protein>
<dbReference type="AlphaFoldDB" id="A0A1G8LYG0"/>
<organism evidence="1 2">
    <name type="scientific">Alteribacillus bidgolensis</name>
    <dbReference type="NCBI Taxonomy" id="930129"/>
    <lineage>
        <taxon>Bacteria</taxon>
        <taxon>Bacillati</taxon>
        <taxon>Bacillota</taxon>
        <taxon>Bacilli</taxon>
        <taxon>Bacillales</taxon>
        <taxon>Bacillaceae</taxon>
        <taxon>Alteribacillus</taxon>
    </lineage>
</organism>
<evidence type="ECO:0000313" key="1">
    <source>
        <dbReference type="EMBL" id="SDI60653.1"/>
    </source>
</evidence>